<keyword evidence="3" id="KW-0732">Signal</keyword>
<protein>
    <submittedName>
        <fullName evidence="4">Uncharacterized protein</fullName>
    </submittedName>
</protein>
<evidence type="ECO:0000256" key="2">
    <source>
        <dbReference type="SAM" id="Phobius"/>
    </source>
</evidence>
<evidence type="ECO:0000313" key="5">
    <source>
        <dbReference type="Proteomes" id="UP000507470"/>
    </source>
</evidence>
<evidence type="ECO:0000256" key="1">
    <source>
        <dbReference type="SAM" id="Coils"/>
    </source>
</evidence>
<dbReference type="EMBL" id="CACVKT020001231">
    <property type="protein sequence ID" value="CAC5366333.1"/>
    <property type="molecule type" value="Genomic_DNA"/>
</dbReference>
<feature type="transmembrane region" description="Helical" evidence="2">
    <location>
        <begin position="166"/>
        <end position="182"/>
    </location>
</feature>
<reference evidence="4 5" key="1">
    <citation type="submission" date="2020-06" db="EMBL/GenBank/DDBJ databases">
        <authorList>
            <person name="Li R."/>
            <person name="Bekaert M."/>
        </authorList>
    </citation>
    <scope>NUCLEOTIDE SEQUENCE [LARGE SCALE GENOMIC DNA]</scope>
    <source>
        <strain evidence="5">wild</strain>
    </source>
</reference>
<feature type="coiled-coil region" evidence="1">
    <location>
        <begin position="100"/>
        <end position="131"/>
    </location>
</feature>
<evidence type="ECO:0000313" key="4">
    <source>
        <dbReference type="EMBL" id="CAC5366333.1"/>
    </source>
</evidence>
<feature type="transmembrane region" description="Helical" evidence="2">
    <location>
        <begin position="194"/>
        <end position="215"/>
    </location>
</feature>
<keyword evidence="2" id="KW-0812">Transmembrane</keyword>
<accession>A0A6J8AH10</accession>
<dbReference type="AlphaFoldDB" id="A0A6J8AH10"/>
<feature type="signal peptide" evidence="3">
    <location>
        <begin position="1"/>
        <end position="16"/>
    </location>
</feature>
<gene>
    <name evidence="4" type="ORF">MCOR_6675</name>
</gene>
<dbReference type="Proteomes" id="UP000507470">
    <property type="component" value="Unassembled WGS sequence"/>
</dbReference>
<evidence type="ECO:0000256" key="3">
    <source>
        <dbReference type="SAM" id="SignalP"/>
    </source>
</evidence>
<feature type="chain" id="PRO_5026814709" evidence="3">
    <location>
        <begin position="17"/>
        <end position="317"/>
    </location>
</feature>
<keyword evidence="2" id="KW-1133">Transmembrane helix</keyword>
<keyword evidence="1" id="KW-0175">Coiled coil</keyword>
<keyword evidence="2" id="KW-0472">Membrane</keyword>
<feature type="transmembrane region" description="Helical" evidence="2">
    <location>
        <begin position="134"/>
        <end position="154"/>
    </location>
</feature>
<feature type="transmembrane region" description="Helical" evidence="2">
    <location>
        <begin position="221"/>
        <end position="241"/>
    </location>
</feature>
<name>A0A6J8AH10_MYTCO</name>
<proteinExistence type="predicted"/>
<keyword evidence="5" id="KW-1185">Reference proteome</keyword>
<organism evidence="4 5">
    <name type="scientific">Mytilus coruscus</name>
    <name type="common">Sea mussel</name>
    <dbReference type="NCBI Taxonomy" id="42192"/>
    <lineage>
        <taxon>Eukaryota</taxon>
        <taxon>Metazoa</taxon>
        <taxon>Spiralia</taxon>
        <taxon>Lophotrochozoa</taxon>
        <taxon>Mollusca</taxon>
        <taxon>Bivalvia</taxon>
        <taxon>Autobranchia</taxon>
        <taxon>Pteriomorphia</taxon>
        <taxon>Mytilida</taxon>
        <taxon>Mytiloidea</taxon>
        <taxon>Mytilidae</taxon>
        <taxon>Mytilinae</taxon>
        <taxon>Mytilus</taxon>
    </lineage>
</organism>
<sequence>MNIFLFICVSFCGCNGFLLDDKTEPPPNSGTLMTDKHYKFVMQFVIQERQSRLQLEEYTKQLKQELVTTKTELTTEINNLKQCGCASDITNKTFTLQKDFDSLKRDYDAMKAKYNESSNRAEAEHQKLIKRIMLVRFILGYVSNVIAFGIILFLSTSGGLLDEFPVIYFICVVIYGFHGLHMKYCIKKHGVIRAVLGMNQLLGIWLDLMVCLWVFRLSSWPMTISTIVLSLIDIILILLNLEANYYGQKERNIVISFVDMISCLHFIPNDAAANLFFDFFDTVYSLIQRNMRVLKNSRKPMEIYTTANDIQDPLIEN</sequence>